<evidence type="ECO:0000313" key="5">
    <source>
        <dbReference type="Proteomes" id="UP000518300"/>
    </source>
</evidence>
<keyword evidence="2" id="KW-0560">Oxidoreductase</keyword>
<dbReference type="Gene3D" id="3.40.50.720">
    <property type="entry name" value="NAD(P)-binding Rossmann-like Domain"/>
    <property type="match status" value="1"/>
</dbReference>
<keyword evidence="5" id="KW-1185">Reference proteome</keyword>
<comment type="caution">
    <text evidence="4">The sequence shown here is derived from an EMBL/GenBank/DDBJ whole genome shotgun (WGS) entry which is preliminary data.</text>
</comment>
<dbReference type="Pfam" id="PF13561">
    <property type="entry name" value="adh_short_C2"/>
    <property type="match status" value="1"/>
</dbReference>
<dbReference type="Proteomes" id="UP000518300">
    <property type="component" value="Unassembled WGS sequence"/>
</dbReference>
<dbReference type="InterPro" id="IPR057326">
    <property type="entry name" value="KR_dom"/>
</dbReference>
<dbReference type="PANTHER" id="PTHR43639">
    <property type="entry name" value="OXIDOREDUCTASE, SHORT-CHAIN DEHYDROGENASE/REDUCTASE FAMILY (AFU_ORTHOLOGUE AFUA_5G02870)"/>
    <property type="match status" value="1"/>
</dbReference>
<organism evidence="4 5">
    <name type="scientific">Pyxidicoccus fallax</name>
    <dbReference type="NCBI Taxonomy" id="394095"/>
    <lineage>
        <taxon>Bacteria</taxon>
        <taxon>Pseudomonadati</taxon>
        <taxon>Myxococcota</taxon>
        <taxon>Myxococcia</taxon>
        <taxon>Myxococcales</taxon>
        <taxon>Cystobacterineae</taxon>
        <taxon>Myxococcaceae</taxon>
        <taxon>Pyxidicoccus</taxon>
    </lineage>
</organism>
<dbReference type="SMART" id="SM00822">
    <property type="entry name" value="PKS_KR"/>
    <property type="match status" value="1"/>
</dbReference>
<gene>
    <name evidence="4" type="ORF">HG543_04710</name>
</gene>
<evidence type="ECO:0000256" key="2">
    <source>
        <dbReference type="ARBA" id="ARBA00023002"/>
    </source>
</evidence>
<dbReference type="InterPro" id="IPR002347">
    <property type="entry name" value="SDR_fam"/>
</dbReference>
<proteinExistence type="inferred from homology"/>
<feature type="domain" description="Ketoreductase" evidence="3">
    <location>
        <begin position="7"/>
        <end position="191"/>
    </location>
</feature>
<dbReference type="InterPro" id="IPR036291">
    <property type="entry name" value="NAD(P)-bd_dom_sf"/>
</dbReference>
<evidence type="ECO:0000313" key="4">
    <source>
        <dbReference type="EMBL" id="NMO14161.1"/>
    </source>
</evidence>
<dbReference type="SUPFAM" id="SSF51735">
    <property type="entry name" value="NAD(P)-binding Rossmann-fold domains"/>
    <property type="match status" value="1"/>
</dbReference>
<comment type="similarity">
    <text evidence="1">Belongs to the short-chain dehydrogenases/reductases (SDR) family.</text>
</comment>
<dbReference type="PRINTS" id="PR00080">
    <property type="entry name" value="SDRFAMILY"/>
</dbReference>
<name>A0A848LD20_9BACT</name>
<dbReference type="EMBL" id="JABBJJ010000013">
    <property type="protein sequence ID" value="NMO14161.1"/>
    <property type="molecule type" value="Genomic_DNA"/>
</dbReference>
<accession>A0A848LD20</accession>
<dbReference type="RefSeq" id="WP_169343437.1">
    <property type="nucleotide sequence ID" value="NZ_JABBJJ010000013.1"/>
</dbReference>
<protein>
    <submittedName>
        <fullName evidence="4">3-oxoacyl-ACP reductase FabG</fullName>
    </submittedName>
</protein>
<dbReference type="PANTHER" id="PTHR43639:SF1">
    <property type="entry name" value="SHORT-CHAIN DEHYDROGENASE_REDUCTASE FAMILY PROTEIN"/>
    <property type="match status" value="1"/>
</dbReference>
<dbReference type="PRINTS" id="PR00081">
    <property type="entry name" value="GDHRDH"/>
</dbReference>
<dbReference type="AlphaFoldDB" id="A0A848LD20"/>
<dbReference type="GO" id="GO:0016491">
    <property type="term" value="F:oxidoreductase activity"/>
    <property type="evidence" value="ECO:0007669"/>
    <property type="project" value="UniProtKB-KW"/>
</dbReference>
<reference evidence="4 5" key="1">
    <citation type="submission" date="2020-04" db="EMBL/GenBank/DDBJ databases">
        <title>Draft genome of Pyxidicoccus fallax type strain.</title>
        <authorList>
            <person name="Whitworth D.E."/>
        </authorList>
    </citation>
    <scope>NUCLEOTIDE SEQUENCE [LARGE SCALE GENOMIC DNA]</scope>
    <source>
        <strain evidence="4 5">DSM 14698</strain>
    </source>
</reference>
<evidence type="ECO:0000256" key="1">
    <source>
        <dbReference type="ARBA" id="ARBA00006484"/>
    </source>
</evidence>
<dbReference type="FunFam" id="3.40.50.720:FF:000084">
    <property type="entry name" value="Short-chain dehydrogenase reductase"/>
    <property type="match status" value="1"/>
</dbReference>
<sequence>MSGLMGRVALVTGGSRGIGAAIARRLALEGADVALTYVSAAEKAHAVVRDIQALGRRAFAIAADGASPEATQRAVEVTVAELGRLDILVNNAGIFPYGPLESVTLEELERTLAVHVKASFIASQAAARHLGQGGRIINIGTCLVDRVPHSGVTLYSMSKAALTGLTKGLARDLGPRGITANIVHPGPIDTDMNPADGPGADPQRALLALGHYGEGEDIASAVAWLSGEGGRFVTGASIAVDGGYTA</sequence>
<evidence type="ECO:0000259" key="3">
    <source>
        <dbReference type="SMART" id="SM00822"/>
    </source>
</evidence>